<keyword evidence="8" id="KW-0732">Signal</keyword>
<dbReference type="InterPro" id="IPR015500">
    <property type="entry name" value="Peptidase_S8_subtilisin-rel"/>
</dbReference>
<dbReference type="PROSITE" id="PS00138">
    <property type="entry name" value="SUBTILASE_SER"/>
    <property type="match status" value="1"/>
</dbReference>
<keyword evidence="2 6" id="KW-0645">Protease</keyword>
<evidence type="ECO:0000256" key="8">
    <source>
        <dbReference type="SAM" id="SignalP"/>
    </source>
</evidence>
<name>A0A413RNF4_9CELL</name>
<dbReference type="Gene3D" id="2.60.40.10">
    <property type="entry name" value="Immunoglobulins"/>
    <property type="match status" value="1"/>
</dbReference>
<keyword evidence="4 6" id="KW-0720">Serine protease</keyword>
<organism evidence="11 12">
    <name type="scientific">Cellulomonas rhizosphaerae</name>
    <dbReference type="NCBI Taxonomy" id="2293719"/>
    <lineage>
        <taxon>Bacteria</taxon>
        <taxon>Bacillati</taxon>
        <taxon>Actinomycetota</taxon>
        <taxon>Actinomycetes</taxon>
        <taxon>Micrococcales</taxon>
        <taxon>Cellulomonadaceae</taxon>
        <taxon>Cellulomonas</taxon>
    </lineage>
</organism>
<dbReference type="PRINTS" id="PR00723">
    <property type="entry name" value="SUBTILISIN"/>
</dbReference>
<evidence type="ECO:0000259" key="10">
    <source>
        <dbReference type="Pfam" id="PF16640"/>
    </source>
</evidence>
<dbReference type="Gene3D" id="3.40.50.200">
    <property type="entry name" value="Peptidase S8/S53 domain"/>
    <property type="match status" value="2"/>
</dbReference>
<feature type="active site" description="Charge relay system" evidence="5 6">
    <location>
        <position position="625"/>
    </location>
</feature>
<feature type="active site" description="Charge relay system" evidence="5 6">
    <location>
        <position position="195"/>
    </location>
</feature>
<dbReference type="PROSITE" id="PS00136">
    <property type="entry name" value="SUBTILASE_ASP"/>
    <property type="match status" value="1"/>
</dbReference>
<dbReference type="GO" id="GO:0005975">
    <property type="term" value="P:carbohydrate metabolic process"/>
    <property type="evidence" value="ECO:0007669"/>
    <property type="project" value="UniProtKB-ARBA"/>
</dbReference>
<gene>
    <name evidence="11" type="ORF">D1825_06195</name>
</gene>
<dbReference type="InterPro" id="IPR013783">
    <property type="entry name" value="Ig-like_fold"/>
</dbReference>
<comment type="caution">
    <text evidence="11">The sequence shown here is derived from an EMBL/GenBank/DDBJ whole genome shotgun (WGS) entry which is preliminary data.</text>
</comment>
<evidence type="ECO:0000256" key="4">
    <source>
        <dbReference type="ARBA" id="ARBA00022825"/>
    </source>
</evidence>
<dbReference type="InterPro" id="IPR023828">
    <property type="entry name" value="Peptidase_S8_Ser-AS"/>
</dbReference>
<dbReference type="InterPro" id="IPR023827">
    <property type="entry name" value="Peptidase_S8_Asp-AS"/>
</dbReference>
<evidence type="ECO:0000313" key="12">
    <source>
        <dbReference type="Proteomes" id="UP000283374"/>
    </source>
</evidence>
<dbReference type="InterPro" id="IPR036852">
    <property type="entry name" value="Peptidase_S8/S53_dom_sf"/>
</dbReference>
<dbReference type="EMBL" id="QWKP01000160">
    <property type="protein sequence ID" value="RHA43161.1"/>
    <property type="molecule type" value="Genomic_DNA"/>
</dbReference>
<evidence type="ECO:0000256" key="1">
    <source>
        <dbReference type="ARBA" id="ARBA00011073"/>
    </source>
</evidence>
<dbReference type="Proteomes" id="UP000283374">
    <property type="component" value="Unassembled WGS sequence"/>
</dbReference>
<feature type="signal peptide" evidence="8">
    <location>
        <begin position="1"/>
        <end position="28"/>
    </location>
</feature>
<comment type="similarity">
    <text evidence="1 6 7">Belongs to the peptidase S8 family.</text>
</comment>
<keyword evidence="12" id="KW-1185">Reference proteome</keyword>
<dbReference type="Pfam" id="PF00082">
    <property type="entry name" value="Peptidase_S8"/>
    <property type="match status" value="1"/>
</dbReference>
<feature type="domain" description="Peptidase S8/S53" evidence="9">
    <location>
        <begin position="187"/>
        <end position="661"/>
    </location>
</feature>
<evidence type="ECO:0000313" key="11">
    <source>
        <dbReference type="EMBL" id="RHA43161.1"/>
    </source>
</evidence>
<evidence type="ECO:0000256" key="3">
    <source>
        <dbReference type="ARBA" id="ARBA00022801"/>
    </source>
</evidence>
<dbReference type="PROSITE" id="PS00137">
    <property type="entry name" value="SUBTILASE_HIS"/>
    <property type="match status" value="1"/>
</dbReference>
<dbReference type="CDD" id="cd07474">
    <property type="entry name" value="Peptidases_S8_subtilisin_Vpr-like"/>
    <property type="match status" value="1"/>
</dbReference>
<evidence type="ECO:0000259" key="9">
    <source>
        <dbReference type="Pfam" id="PF00082"/>
    </source>
</evidence>
<dbReference type="GO" id="GO:0004252">
    <property type="term" value="F:serine-type endopeptidase activity"/>
    <property type="evidence" value="ECO:0007669"/>
    <property type="project" value="UniProtKB-UniRule"/>
</dbReference>
<dbReference type="InterPro" id="IPR050131">
    <property type="entry name" value="Peptidase_S8_subtilisin-like"/>
</dbReference>
<evidence type="ECO:0000256" key="5">
    <source>
        <dbReference type="PIRSR" id="PIRSR615500-1"/>
    </source>
</evidence>
<dbReference type="InterPro" id="IPR034213">
    <property type="entry name" value="S8_Vpr-like"/>
</dbReference>
<protein>
    <submittedName>
        <fullName evidence="11">Peptidase S8</fullName>
    </submittedName>
</protein>
<dbReference type="SUPFAM" id="SSF52743">
    <property type="entry name" value="Subtilisin-like"/>
    <property type="match status" value="1"/>
</dbReference>
<dbReference type="PANTHER" id="PTHR43806">
    <property type="entry name" value="PEPTIDASE S8"/>
    <property type="match status" value="1"/>
</dbReference>
<evidence type="ECO:0000256" key="7">
    <source>
        <dbReference type="RuleBase" id="RU003355"/>
    </source>
</evidence>
<proteinExistence type="inferred from homology"/>
<evidence type="ECO:0000256" key="2">
    <source>
        <dbReference type="ARBA" id="ARBA00022670"/>
    </source>
</evidence>
<dbReference type="InterPro" id="IPR000209">
    <property type="entry name" value="Peptidase_S8/S53_dom"/>
</dbReference>
<sequence>MTRRPILASVTAAAVVLSTAMVAGPASAAPPPDVPAPTKALRVDPQLRERVERDGSKLLGLTDAKGTITAFVQLKAPSGVTVAKAPGTDEADVKAAAKETQAIAADVVPTRLTRSNVESSGVKRIGTLTNLVSATLVTGDASQIRALAANPDVVAIYRVQRKTIENANSDAFTKALATWKETGNTGYGVRIGIVDTGVDYTHADFGGPGTKAAYDEAVAATTILPGLFDHTKFIGGYDFAGHFYDADPDSTTPGHTSVAVPDANPIDSLATSGTSGHGTHVSGSAAGYGVDADGKTFSGDYSTLDSLAGWEIGPGTAPEAQIFGLKVFGDIGGSTDLTSLALDRAADPNNDGDFSDRLDVVNLSLGSDGTVVDDPENLVIDKLSALGTVVAVASGNAGDVTDIGGGPGNAASALTVANSVASPVVDALKVVTAPDADLNGKKLAAQNSVLYSKTDDATGEIAKVVDAGGTFFDGCTAFTTAEAGQVAGKLAYLAWDDAAVACGSKARFNNAQAAGAIGVVLPSQNDIFTGGINGNENIPGVQMTKSTTATIDAQLAVGTVVATVGPSLARQSSVTGYGDTLNSSSSRGVHGSLGVIKPDVAAPGSGINSAASGEGDGSHVLSGTSMATPHVAGIAALVVRAHPAWNSAQVKAAVMNTATHDVTTEPNGGGDVFGPQRVGSGRVDALDAVQSKVIAYNKAKPALTSVTFGVVPVGATTVVQKQVVTVKNFDNANAKTFATSVTTATTAGGATIKATPATITVPKGGSVDVTLTLTADPKTLKKQIDPTSATKVSTYGREFVTEVAGRLVLKPATGPELRLPVQAAPKLVSALKAASPTFTSSGAGASTIPVTGRGITTGGFDSISAPLILAATSPKLPAAATLETSKSAVASGDIRYVGWSSTVPYVAAINDPTNIPAARFNQLQVGIAFDGNWASLGRVVTPVIDIDLNKDNKPDLQTIVSKWDADSDLTTVETYDLRIANPANQLVGLEFVNNEDGSVDTGVYDNSVLVAPINLADVGIKSGDKPAISVWTYSGYAANDDGVVDEVAPFTVDPFAPPFWFATDDFTSTWTDGTAATSIPVVKAAGVTSGKLLVLTPQNSDPTTRAQVVDVKTSSSTKLAISPTSVKFGTAAKATATVTGAAAAPTGKVEFREGAKVLASANLAVSGKVGKATVTLPKSLSVGKHTLTAVYLGNAGVATSKGTATLTVAKAKPSVALSTSSWTVKKNSTPKLTVSVKGSSGAPAPTGKVVVKVGSKSVTATLSSGKVTVRLPKVTKATTVSVTYKGSASYSSATADHKIKLK</sequence>
<feature type="chain" id="PRO_5019325568" evidence="8">
    <location>
        <begin position="29"/>
        <end position="1302"/>
    </location>
</feature>
<reference evidence="11 12" key="1">
    <citation type="submission" date="2018-08" db="EMBL/GenBank/DDBJ databases">
        <title>Cellulomonas rhizosphaerae sp. nov., a novel actinomycete isolated from soil.</title>
        <authorList>
            <person name="Tian Y."/>
        </authorList>
    </citation>
    <scope>NUCLEOTIDE SEQUENCE [LARGE SCALE GENOMIC DNA]</scope>
    <source>
        <strain evidence="11 12">NEAU-TCZ24</strain>
    </source>
</reference>
<keyword evidence="3 6" id="KW-0378">Hydrolase</keyword>
<feature type="active site" description="Charge relay system" evidence="5 6">
    <location>
        <position position="277"/>
    </location>
</feature>
<evidence type="ECO:0000256" key="6">
    <source>
        <dbReference type="PROSITE-ProRule" id="PRU01240"/>
    </source>
</evidence>
<dbReference type="Pfam" id="PF16640">
    <property type="entry name" value="Big_3_5"/>
    <property type="match status" value="1"/>
</dbReference>
<feature type="domain" description="Bacterial Ig-like" evidence="10">
    <location>
        <begin position="1120"/>
        <end position="1209"/>
    </location>
</feature>
<dbReference type="PROSITE" id="PS51892">
    <property type="entry name" value="SUBTILASE"/>
    <property type="match status" value="1"/>
</dbReference>
<dbReference type="GO" id="GO:0006508">
    <property type="term" value="P:proteolysis"/>
    <property type="evidence" value="ECO:0007669"/>
    <property type="project" value="UniProtKB-KW"/>
</dbReference>
<dbReference type="InterPro" id="IPR032109">
    <property type="entry name" value="Big_3_5"/>
</dbReference>
<dbReference type="InterPro" id="IPR022398">
    <property type="entry name" value="Peptidase_S8_His-AS"/>
</dbReference>
<dbReference type="PANTHER" id="PTHR43806:SF65">
    <property type="entry name" value="SERINE PROTEASE APRX"/>
    <property type="match status" value="1"/>
</dbReference>
<accession>A0A413RNF4</accession>